<evidence type="ECO:0000256" key="2">
    <source>
        <dbReference type="SAM" id="Phobius"/>
    </source>
</evidence>
<evidence type="ECO:0000256" key="1">
    <source>
        <dbReference type="SAM" id="MobiDB-lite"/>
    </source>
</evidence>
<feature type="region of interest" description="Disordered" evidence="1">
    <location>
        <begin position="76"/>
        <end position="101"/>
    </location>
</feature>
<proteinExistence type="predicted"/>
<dbReference type="Proteomes" id="UP000309340">
    <property type="component" value="Unassembled WGS sequence"/>
</dbReference>
<evidence type="ECO:0000313" key="3">
    <source>
        <dbReference type="EMBL" id="TKA70618.1"/>
    </source>
</evidence>
<dbReference type="OrthoDB" id="4850at2759"/>
<feature type="transmembrane region" description="Helical" evidence="2">
    <location>
        <begin position="343"/>
        <end position="365"/>
    </location>
</feature>
<keyword evidence="2" id="KW-1133">Transmembrane helix</keyword>
<gene>
    <name evidence="3" type="ORF">B0A55_07578</name>
</gene>
<comment type="caution">
    <text evidence="3">The sequence shown here is derived from an EMBL/GenBank/DDBJ whole genome shotgun (WGS) entry which is preliminary data.</text>
</comment>
<feature type="compositionally biased region" description="Basic and acidic residues" evidence="1">
    <location>
        <begin position="91"/>
        <end position="101"/>
    </location>
</feature>
<dbReference type="STRING" id="329884.A0A4U0X5Y6"/>
<keyword evidence="2" id="KW-0812">Transmembrane</keyword>
<reference evidence="3 4" key="1">
    <citation type="submission" date="2017-03" db="EMBL/GenBank/DDBJ databases">
        <title>Genomes of endolithic fungi from Antarctica.</title>
        <authorList>
            <person name="Coleine C."/>
            <person name="Masonjones S."/>
            <person name="Stajich J.E."/>
        </authorList>
    </citation>
    <scope>NUCLEOTIDE SEQUENCE [LARGE SCALE GENOMIC DNA]</scope>
    <source>
        <strain evidence="3 4">CCFEE 5184</strain>
    </source>
</reference>
<keyword evidence="2" id="KW-0472">Membrane</keyword>
<evidence type="ECO:0000313" key="4">
    <source>
        <dbReference type="Proteomes" id="UP000309340"/>
    </source>
</evidence>
<dbReference type="EMBL" id="NAJQ01000390">
    <property type="protein sequence ID" value="TKA70618.1"/>
    <property type="molecule type" value="Genomic_DNA"/>
</dbReference>
<sequence>MNDYEIRRLDKIKANQALLAELDIKPITSKTTRHDGIKPPAAKRRKVLEQSAPFRTSARIAAVPVKPTYNDQPSIKAVTLPHSAPRKTKASKHELGSSRHADKTEPLLPVHDVESIRAGWTAWEPVGDAPTRDEATKTFHFADFPDFAPNKSPAEVLREGCFGGSYYRPLRSRKLGIVIEEDWREVPAEWLEGLEISRHLTSPAYNADVNKYKVPCGQSIEEWEAAGWISHAHDVRGWFQWYTRFYRGRRCDDDERQVSRWRKCVGVRGRWRGMLLKRYLAAGVREVFDDGAEEEAAEVSPVMHQTCHHWAFEVRQEHLDGLWAGAYTKFVVPGIFLLATPPLALGLPIFYLTICAFALLWFFTFPGYRVPSNRQDWMIQTNVCLCILDPTVAFLHALAYHRDLRASQPPVIHAICVAMKLRDLVPGIRLMRTLASRQLPRKWWSNLSRGALADNVGAVWHAFWFVVNIGSLHRAFPGWSLLDVATGGGLGLSSGTAAVMWASGVLSMVDVATGGRVEPALLLQTAVRMRQCLWNW</sequence>
<dbReference type="AlphaFoldDB" id="A0A4U0X5Y6"/>
<protein>
    <submittedName>
        <fullName evidence="3">Uncharacterized protein</fullName>
    </submittedName>
</protein>
<organism evidence="3 4">
    <name type="scientific">Friedmanniomyces simplex</name>
    <dbReference type="NCBI Taxonomy" id="329884"/>
    <lineage>
        <taxon>Eukaryota</taxon>
        <taxon>Fungi</taxon>
        <taxon>Dikarya</taxon>
        <taxon>Ascomycota</taxon>
        <taxon>Pezizomycotina</taxon>
        <taxon>Dothideomycetes</taxon>
        <taxon>Dothideomycetidae</taxon>
        <taxon>Mycosphaerellales</taxon>
        <taxon>Teratosphaeriaceae</taxon>
        <taxon>Friedmanniomyces</taxon>
    </lineage>
</organism>
<name>A0A4U0X5Y6_9PEZI</name>
<dbReference type="PANTHER" id="PTHR37948:SF1">
    <property type="entry name" value="BLL5189 PROTEIN"/>
    <property type="match status" value="1"/>
</dbReference>
<keyword evidence="4" id="KW-1185">Reference proteome</keyword>
<dbReference type="PANTHER" id="PTHR37948">
    <property type="entry name" value="ZGC:113208"/>
    <property type="match status" value="1"/>
</dbReference>
<accession>A0A4U0X5Y6</accession>